<evidence type="ECO:0000313" key="1">
    <source>
        <dbReference type="EMBL" id="BBL81074.1"/>
    </source>
</evidence>
<dbReference type="EMBL" id="AP019791">
    <property type="protein sequence ID" value="BBL81074.1"/>
    <property type="molecule type" value="Genomic_DNA"/>
</dbReference>
<keyword evidence="2" id="KW-1185">Reference proteome</keyword>
<dbReference type="AlphaFoldDB" id="A0A510HME4"/>
<organism evidence="1 2">
    <name type="scientific">Rubrobacter xylanophilus</name>
    <dbReference type="NCBI Taxonomy" id="49319"/>
    <lineage>
        <taxon>Bacteria</taxon>
        <taxon>Bacillati</taxon>
        <taxon>Actinomycetota</taxon>
        <taxon>Rubrobacteria</taxon>
        <taxon>Rubrobacterales</taxon>
        <taxon>Rubrobacteraceae</taxon>
        <taxon>Rubrobacter</taxon>
    </lineage>
</organism>
<reference evidence="1" key="1">
    <citation type="journal article" date="2019" name="Microbiol. Resour. Announc.">
        <title>Complete Genome Sequence of Rubrobacter xylanophilus Strain AA3-22, Isolated from Arima Onsen in Japan.</title>
        <authorList>
            <person name="Tomariguchi N."/>
            <person name="Miyazaki K."/>
        </authorList>
    </citation>
    <scope>NUCLEOTIDE SEQUENCE [LARGE SCALE GENOMIC DNA]</scope>
    <source>
        <strain evidence="1">AA3-22</strain>
    </source>
</reference>
<dbReference type="RefSeq" id="WP_274596084.1">
    <property type="nucleotide sequence ID" value="NZ_AP019791.1"/>
</dbReference>
<name>A0A510HME4_9ACTN</name>
<gene>
    <name evidence="1" type="ORF">RxyAA322_29280</name>
</gene>
<evidence type="ECO:0000313" key="2">
    <source>
        <dbReference type="Proteomes" id="UP000318065"/>
    </source>
</evidence>
<proteinExistence type="predicted"/>
<protein>
    <submittedName>
        <fullName evidence="1">Uncharacterized protein</fullName>
    </submittedName>
</protein>
<dbReference type="Proteomes" id="UP000318065">
    <property type="component" value="Chromosome"/>
</dbReference>
<accession>A0A510HME4</accession>
<sequence length="44" mass="4821">MIRTGDEMSIVEGLELRTPDGGRTTLHEVWGGGPLVLCFLRHLG</sequence>